<organism evidence="2 3">
    <name type="scientific">Cytospora mali</name>
    <name type="common">Apple Valsa canker fungus</name>
    <name type="synonym">Valsa mali</name>
    <dbReference type="NCBI Taxonomy" id="578113"/>
    <lineage>
        <taxon>Eukaryota</taxon>
        <taxon>Fungi</taxon>
        <taxon>Dikarya</taxon>
        <taxon>Ascomycota</taxon>
        <taxon>Pezizomycotina</taxon>
        <taxon>Sordariomycetes</taxon>
        <taxon>Sordariomycetidae</taxon>
        <taxon>Diaporthales</taxon>
        <taxon>Cytosporaceae</taxon>
        <taxon>Cytospora</taxon>
    </lineage>
</organism>
<feature type="compositionally biased region" description="Basic and acidic residues" evidence="1">
    <location>
        <begin position="177"/>
        <end position="194"/>
    </location>
</feature>
<accession>A0A194UXK0</accession>
<sequence length="291" mass="31406">MTRQICYDGAVGARAIHTLQKYGKEESVDDGKPYTFNSAYHNGHMQLYAHHSTAPAAPGGRPEYHTSQLKAHALTNDRETFLQGATALRNTRDLAKQHRATFIKAANDRNRAATALVQRDSTATAEAFHTAQEISGVPLLDERGDQLVRIQKSDSLCIGTEQAPSTAASLTPSVAPRDGHDRGRTPSKRYRDLESSPSGLRRWPTTKLLAAAALWSAEAAAAASWRPTTKLLATLWSAKPAAASLWATELLAALWWSSLEAASLWSASELLLAGWALVMTARGAVVVVVVS</sequence>
<dbReference type="AlphaFoldDB" id="A0A194UXK0"/>
<dbReference type="OrthoDB" id="5336565at2759"/>
<evidence type="ECO:0000313" key="3">
    <source>
        <dbReference type="Proteomes" id="UP000078576"/>
    </source>
</evidence>
<protein>
    <submittedName>
        <fullName evidence="2">Uncharacterized protein</fullName>
    </submittedName>
</protein>
<dbReference type="Proteomes" id="UP000078576">
    <property type="component" value="Unassembled WGS sequence"/>
</dbReference>
<keyword evidence="3" id="KW-1185">Reference proteome</keyword>
<feature type="compositionally biased region" description="Polar residues" evidence="1">
    <location>
        <begin position="162"/>
        <end position="172"/>
    </location>
</feature>
<reference evidence="3" key="1">
    <citation type="submission" date="2014-12" db="EMBL/GenBank/DDBJ databases">
        <title>Genome Sequence of Valsa Canker Pathogens Uncovers a Specific Adaption of Colonization on Woody Bark.</title>
        <authorList>
            <person name="Yin Z."/>
            <person name="Liu H."/>
            <person name="Gao X."/>
            <person name="Li Z."/>
            <person name="Song N."/>
            <person name="Ke X."/>
            <person name="Dai Q."/>
            <person name="Wu Y."/>
            <person name="Sun Y."/>
            <person name="Xu J.-R."/>
            <person name="Kang Z.K."/>
            <person name="Wang L."/>
            <person name="Huang L."/>
        </authorList>
    </citation>
    <scope>NUCLEOTIDE SEQUENCE [LARGE SCALE GENOMIC DNA]</scope>
    <source>
        <strain evidence="3">SXYL134</strain>
    </source>
</reference>
<evidence type="ECO:0000256" key="1">
    <source>
        <dbReference type="SAM" id="MobiDB-lite"/>
    </source>
</evidence>
<gene>
    <name evidence="2" type="ORF">VP1G_10824</name>
</gene>
<name>A0A194UXK0_CYTMA</name>
<feature type="region of interest" description="Disordered" evidence="1">
    <location>
        <begin position="161"/>
        <end position="198"/>
    </location>
</feature>
<proteinExistence type="predicted"/>
<evidence type="ECO:0000313" key="2">
    <source>
        <dbReference type="EMBL" id="KUI56430.1"/>
    </source>
</evidence>
<dbReference type="EMBL" id="KN714689">
    <property type="protein sequence ID" value="KUI56430.1"/>
    <property type="molecule type" value="Genomic_DNA"/>
</dbReference>
<dbReference type="STRING" id="694573.A0A194UXK0"/>